<feature type="transmembrane region" description="Helical" evidence="1">
    <location>
        <begin position="220"/>
        <end position="250"/>
    </location>
</feature>
<keyword evidence="1" id="KW-0812">Transmembrane</keyword>
<evidence type="ECO:0000313" key="2">
    <source>
        <dbReference type="EMBL" id="OLL24283.1"/>
    </source>
</evidence>
<gene>
    <name evidence="2" type="ORF">NEOLI_005027</name>
</gene>
<sequence>MEPYLSQINIGLLSCPLPLCFKFLFVSMLIYILMALAAHLYSSYLKEQRFGERKTKNNLQIAILTRMLDHLLQTKPELLTSDPYLVSARQPISDTIGSIIAAITCQKYCHSQAAPQLVYNLLDSRGGARKLARILFTGYRGYIRQFHLQEIGGIYLIEEHMLETCFPDDDERQRVFENLKMGSDDFVSESALENYCETVYKDRLDIRPDVKMDPVFKKAYTLFTVISHVLIVVEIFSSFTISLFLVIILIGRALTKSEVSMGGSMLSVGHQYFLCNFFYHFFEVGDFIKMEWKNPEPKETTTFSGLSALFPALHKHHAPDNQISAFVRHIGFFNTTFQLLTGEIFTMRTSKVYDSTIFNMQRTAAFCKTYSFQVAFDTQTSQIESVKQQVEAFLSQNFEYYKPMFIFQIEDIHSLMSLELGATVFYDFSPQNEILRIEKENEFLQALHSAMMDCKIRSKLAGFPGYTAEHPLYIKLSKSTRREFISDADSEAEAAASDKCLSSDDLSLLMVGQQGV</sequence>
<keyword evidence="1" id="KW-0472">Membrane</keyword>
<dbReference type="GO" id="GO:0005262">
    <property type="term" value="F:calcium channel activity"/>
    <property type="evidence" value="ECO:0007669"/>
    <property type="project" value="TreeGrafter"/>
</dbReference>
<keyword evidence="3" id="KW-1185">Reference proteome</keyword>
<comment type="caution">
    <text evidence="2">The sequence shown here is derived from an EMBL/GenBank/DDBJ whole genome shotgun (WGS) entry which is preliminary data.</text>
</comment>
<protein>
    <submittedName>
        <fullName evidence="2">Putative MscS family protein</fullName>
    </submittedName>
</protein>
<evidence type="ECO:0000256" key="1">
    <source>
        <dbReference type="SAM" id="Phobius"/>
    </source>
</evidence>
<keyword evidence="1" id="KW-1133">Transmembrane helix</keyword>
<proteinExistence type="predicted"/>
<dbReference type="AlphaFoldDB" id="A0A1U7LNW6"/>
<feature type="transmembrane region" description="Helical" evidence="1">
    <location>
        <begin position="23"/>
        <end position="44"/>
    </location>
</feature>
<accession>A0A1U7LNW6</accession>
<dbReference type="EMBL" id="LXFE01000893">
    <property type="protein sequence ID" value="OLL24283.1"/>
    <property type="molecule type" value="Genomic_DNA"/>
</dbReference>
<dbReference type="GO" id="GO:0006874">
    <property type="term" value="P:intracellular calcium ion homeostasis"/>
    <property type="evidence" value="ECO:0007669"/>
    <property type="project" value="TreeGrafter"/>
</dbReference>
<dbReference type="PANTHER" id="PTHR31323">
    <property type="entry name" value="MECHANOSENSITIVE ION CHANNEL PROTEIN MSY2"/>
    <property type="match status" value="1"/>
</dbReference>
<reference evidence="2 3" key="1">
    <citation type="submission" date="2016-04" db="EMBL/GenBank/DDBJ databases">
        <title>Evolutionary innovation and constraint leading to complex multicellularity in the Ascomycota.</title>
        <authorList>
            <person name="Cisse O."/>
            <person name="Nguyen A."/>
            <person name="Hewitt D.A."/>
            <person name="Jedd G."/>
            <person name="Stajich J.E."/>
        </authorList>
    </citation>
    <scope>NUCLEOTIDE SEQUENCE [LARGE SCALE GENOMIC DNA]</scope>
    <source>
        <strain evidence="2 3">DAH-3</strain>
    </source>
</reference>
<dbReference type="PANTHER" id="PTHR31323:SF1">
    <property type="entry name" value="MECHANOSENSITIVE ION CHANNEL PROTEIN"/>
    <property type="match status" value="1"/>
</dbReference>
<name>A0A1U7LNW6_NEOID</name>
<dbReference type="Proteomes" id="UP000186594">
    <property type="component" value="Unassembled WGS sequence"/>
</dbReference>
<evidence type="ECO:0000313" key="3">
    <source>
        <dbReference type="Proteomes" id="UP000186594"/>
    </source>
</evidence>
<organism evidence="2 3">
    <name type="scientific">Neolecta irregularis (strain DAH-3)</name>
    <dbReference type="NCBI Taxonomy" id="1198029"/>
    <lineage>
        <taxon>Eukaryota</taxon>
        <taxon>Fungi</taxon>
        <taxon>Dikarya</taxon>
        <taxon>Ascomycota</taxon>
        <taxon>Taphrinomycotina</taxon>
        <taxon>Neolectales</taxon>
        <taxon>Neolectaceae</taxon>
        <taxon>Neolecta</taxon>
    </lineage>
</organism>